<dbReference type="InterPro" id="IPR041633">
    <property type="entry name" value="Polbeta"/>
</dbReference>
<gene>
    <name evidence="2" type="ORF">EV203_10421</name>
</gene>
<evidence type="ECO:0000313" key="2">
    <source>
        <dbReference type="EMBL" id="TCO67938.1"/>
    </source>
</evidence>
<dbReference type="PANTHER" id="PTHR43852">
    <property type="entry name" value="NUCLEOTIDYLTRANSFERASE"/>
    <property type="match status" value="1"/>
</dbReference>
<dbReference type="InterPro" id="IPR043519">
    <property type="entry name" value="NT_sf"/>
</dbReference>
<accession>A0A4R2KDI0</accession>
<dbReference type="PANTHER" id="PTHR43852:SF3">
    <property type="entry name" value="NUCLEOTIDYLTRANSFERASE"/>
    <property type="match status" value="1"/>
</dbReference>
<name>A0A4R2KDI0_9THEO</name>
<protein>
    <recommendedName>
        <fullName evidence="1">Polymerase beta nucleotidyltransferase domain-containing protein</fullName>
    </recommendedName>
</protein>
<proteinExistence type="predicted"/>
<dbReference type="CDD" id="cd05403">
    <property type="entry name" value="NT_KNTase_like"/>
    <property type="match status" value="1"/>
</dbReference>
<reference evidence="2 3" key="1">
    <citation type="submission" date="2019-03" db="EMBL/GenBank/DDBJ databases">
        <title>Genomic Encyclopedia of Type Strains, Phase IV (KMG-IV): sequencing the most valuable type-strain genomes for metagenomic binning, comparative biology and taxonomic classification.</title>
        <authorList>
            <person name="Goeker M."/>
        </authorList>
    </citation>
    <scope>NUCLEOTIDE SEQUENCE [LARGE SCALE GENOMIC DNA]</scope>
    <source>
        <strain evidence="2 3">DSM 13054</strain>
    </source>
</reference>
<dbReference type="Gene3D" id="3.30.460.10">
    <property type="entry name" value="Beta Polymerase, domain 2"/>
    <property type="match status" value="1"/>
</dbReference>
<sequence length="156" mass="18702">MVVQKDLKEVEEIFKRNLQYLKEKYDIKLIYIFGSYAKGTNKKNSDLDIAVLLGGDYAPFKKLELIGDLIEIFKRDDVDLVVLNEANPVLRHQVIKYGKIIFEESEEVRVNFEVQTLREYMDMEYFRKVQMEFVKEWIKENVREKDDQKYNGIDKF</sequence>
<dbReference type="Proteomes" id="UP000294886">
    <property type="component" value="Unassembled WGS sequence"/>
</dbReference>
<evidence type="ECO:0000259" key="1">
    <source>
        <dbReference type="Pfam" id="PF18765"/>
    </source>
</evidence>
<dbReference type="NCBIfam" id="NF047752">
    <property type="entry name" value="MntA_antitoxin"/>
    <property type="match status" value="1"/>
</dbReference>
<dbReference type="AlphaFoldDB" id="A0A4R2KDI0"/>
<dbReference type="EMBL" id="SLWU01000004">
    <property type="protein sequence ID" value="TCO67938.1"/>
    <property type="molecule type" value="Genomic_DNA"/>
</dbReference>
<dbReference type="SUPFAM" id="SSF81301">
    <property type="entry name" value="Nucleotidyltransferase"/>
    <property type="match status" value="1"/>
</dbReference>
<organism evidence="2 3">
    <name type="scientific">Caldanaerobacter subterraneus</name>
    <dbReference type="NCBI Taxonomy" id="911092"/>
    <lineage>
        <taxon>Bacteria</taxon>
        <taxon>Bacillati</taxon>
        <taxon>Bacillota</taxon>
        <taxon>Clostridia</taxon>
        <taxon>Thermoanaerobacterales</taxon>
        <taxon>Thermoanaerobacteraceae</taxon>
        <taxon>Caldanaerobacter</taxon>
    </lineage>
</organism>
<comment type="caution">
    <text evidence="2">The sequence shown here is derived from an EMBL/GenBank/DDBJ whole genome shotgun (WGS) entry which is preliminary data.</text>
</comment>
<evidence type="ECO:0000313" key="3">
    <source>
        <dbReference type="Proteomes" id="UP000294886"/>
    </source>
</evidence>
<dbReference type="InterPro" id="IPR052930">
    <property type="entry name" value="TA_antitoxin_MntA"/>
</dbReference>
<feature type="domain" description="Polymerase beta nucleotidyltransferase" evidence="1">
    <location>
        <begin position="19"/>
        <end position="107"/>
    </location>
</feature>
<dbReference type="Pfam" id="PF18765">
    <property type="entry name" value="Polbeta"/>
    <property type="match status" value="1"/>
</dbReference>